<organism evidence="2 3">
    <name type="scientific">Alysiella filiformis DSM 16848</name>
    <dbReference type="NCBI Taxonomy" id="1120981"/>
    <lineage>
        <taxon>Bacteria</taxon>
        <taxon>Pseudomonadati</taxon>
        <taxon>Pseudomonadota</taxon>
        <taxon>Betaproteobacteria</taxon>
        <taxon>Neisseriales</taxon>
        <taxon>Neisseriaceae</taxon>
        <taxon>Alysiella</taxon>
    </lineage>
</organism>
<reference evidence="2 3" key="1">
    <citation type="submission" date="2017-09" db="EMBL/GenBank/DDBJ databases">
        <authorList>
            <person name="Ehlers B."/>
            <person name="Leendertz F.H."/>
        </authorList>
    </citation>
    <scope>NUCLEOTIDE SEQUENCE [LARGE SCALE GENOMIC DNA]</scope>
    <source>
        <strain evidence="2 3">DSM 16848</strain>
    </source>
</reference>
<evidence type="ECO:0000313" key="2">
    <source>
        <dbReference type="EMBL" id="SOD66246.1"/>
    </source>
</evidence>
<dbReference type="OrthoDB" id="9134483at2"/>
<dbReference type="RefSeq" id="WP_097113636.1">
    <property type="nucleotide sequence ID" value="NZ_CP083931.1"/>
</dbReference>
<accession>A0A286E5S2</accession>
<keyword evidence="1" id="KW-0812">Transmembrane</keyword>
<keyword evidence="1" id="KW-0472">Membrane</keyword>
<evidence type="ECO:0000313" key="3">
    <source>
        <dbReference type="Proteomes" id="UP000219669"/>
    </source>
</evidence>
<proteinExistence type="predicted"/>
<dbReference type="Proteomes" id="UP000219669">
    <property type="component" value="Unassembled WGS sequence"/>
</dbReference>
<gene>
    <name evidence="2" type="ORF">SAMN02746062_00559</name>
</gene>
<protein>
    <submittedName>
        <fullName evidence="2">Uncharacterized protein</fullName>
    </submittedName>
</protein>
<keyword evidence="1" id="KW-1133">Transmembrane helix</keyword>
<dbReference type="EMBL" id="OCNF01000003">
    <property type="protein sequence ID" value="SOD66246.1"/>
    <property type="molecule type" value="Genomic_DNA"/>
</dbReference>
<feature type="transmembrane region" description="Helical" evidence="1">
    <location>
        <begin position="7"/>
        <end position="27"/>
    </location>
</feature>
<name>A0A286E5S2_9NEIS</name>
<sequence length="148" mass="16652">MNQKQKIVLAVGLLVFGLLKLGGIWWWQSQQIASETLPESCEIAVSGCPFGQNARLKLENVSHNNAPFRIVATGLPESTQSLSASFSMRDMDMGFNRFDLKRQNDGTWLAENVHLPLCTQARHDWQIEWTLDGSKKFQAAFETQKAAK</sequence>
<evidence type="ECO:0000256" key="1">
    <source>
        <dbReference type="SAM" id="Phobius"/>
    </source>
</evidence>
<dbReference type="AlphaFoldDB" id="A0A286E5S2"/>
<keyword evidence="3" id="KW-1185">Reference proteome</keyword>